<gene>
    <name evidence="2" type="primary">iolB</name>
    <name evidence="2" type="ORF">EPA93_23565</name>
</gene>
<dbReference type="OrthoDB" id="9799936at2"/>
<name>A0A4P6JU34_KTERU</name>
<dbReference type="PIRSF" id="PIRSF036628">
    <property type="entry name" value="IolB"/>
    <property type="match status" value="1"/>
</dbReference>
<dbReference type="KEGG" id="kbs:EPA93_23565"/>
<dbReference type="GO" id="GO:0019310">
    <property type="term" value="P:inositol catabolic process"/>
    <property type="evidence" value="ECO:0007669"/>
    <property type="project" value="InterPro"/>
</dbReference>
<dbReference type="InterPro" id="IPR021120">
    <property type="entry name" value="KduI/IolB_isomerase"/>
</dbReference>
<accession>A0A4P6JU34</accession>
<dbReference type="PANTHER" id="PTHR39193">
    <property type="entry name" value="5-DEOXY-GLUCURONATE ISOMERASE"/>
    <property type="match status" value="1"/>
</dbReference>
<dbReference type="RefSeq" id="WP_129889855.1">
    <property type="nucleotide sequence ID" value="NZ_CP035758.1"/>
</dbReference>
<dbReference type="GO" id="GO:0102482">
    <property type="term" value="F:5-deoxy-D-glucuronate isomerase activity"/>
    <property type="evidence" value="ECO:0007669"/>
    <property type="project" value="UniProtKB-EC"/>
</dbReference>
<dbReference type="InterPro" id="IPR014710">
    <property type="entry name" value="RmlC-like_jellyroll"/>
</dbReference>
<dbReference type="Pfam" id="PF04962">
    <property type="entry name" value="KduI"/>
    <property type="match status" value="1"/>
</dbReference>
<dbReference type="InterPro" id="IPR011051">
    <property type="entry name" value="RmlC_Cupin_sf"/>
</dbReference>
<sequence>MALLIRPQEKQEGTDLHCSIEVTPASAGWRYVSFAVYHLRKGQLLTGAAEGQESALIVLSGIGEAHLNNQSVGQIGERLSVFEEKAPYVLYLSEQASYSLRCSSETMEVAIASTPASGRKLPARLIRPNEIGVEVRGEGKTLRRVQHLLDTDQEADRLILVEVITPAGNWSSFPPHKHDTENPPHESYLEETYYHRLQPADGFAFQRVYNYEGLDETLTVHDGDLVLVPKGYHVVAAMPGCDLYYLNVMAGPTRLWNYQVDPAFRRLLPPSGKITGTISKPQ</sequence>
<keyword evidence="1 2" id="KW-0413">Isomerase</keyword>
<evidence type="ECO:0000256" key="1">
    <source>
        <dbReference type="ARBA" id="ARBA00023235"/>
    </source>
</evidence>
<dbReference type="EMBL" id="CP035758">
    <property type="protein sequence ID" value="QBD78802.1"/>
    <property type="molecule type" value="Genomic_DNA"/>
</dbReference>
<evidence type="ECO:0000313" key="2">
    <source>
        <dbReference type="EMBL" id="QBD78802.1"/>
    </source>
</evidence>
<dbReference type="PANTHER" id="PTHR39193:SF1">
    <property type="entry name" value="5-DEOXY-GLUCURONATE ISOMERASE"/>
    <property type="match status" value="1"/>
</dbReference>
<dbReference type="NCBIfam" id="TIGR04378">
    <property type="entry name" value="myo_inos_iolB"/>
    <property type="match status" value="1"/>
</dbReference>
<organism evidence="2 3">
    <name type="scientific">Ktedonosporobacter rubrisoli</name>
    <dbReference type="NCBI Taxonomy" id="2509675"/>
    <lineage>
        <taxon>Bacteria</taxon>
        <taxon>Bacillati</taxon>
        <taxon>Chloroflexota</taxon>
        <taxon>Ktedonobacteria</taxon>
        <taxon>Ktedonobacterales</taxon>
        <taxon>Ktedonosporobacteraceae</taxon>
        <taxon>Ktedonosporobacter</taxon>
    </lineage>
</organism>
<dbReference type="GO" id="GO:0008880">
    <property type="term" value="F:glucuronate isomerase activity"/>
    <property type="evidence" value="ECO:0007669"/>
    <property type="project" value="InterPro"/>
</dbReference>
<dbReference type="InterPro" id="IPR024203">
    <property type="entry name" value="Deoxy-glucuronate_isom_IolB"/>
</dbReference>
<reference evidence="2 3" key="1">
    <citation type="submission" date="2019-01" db="EMBL/GenBank/DDBJ databases">
        <title>Ktedonosporobacter rubrisoli SCAWS-G2.</title>
        <authorList>
            <person name="Huang Y."/>
            <person name="Yan B."/>
        </authorList>
    </citation>
    <scope>NUCLEOTIDE SEQUENCE [LARGE SCALE GENOMIC DNA]</scope>
    <source>
        <strain evidence="2 3">SCAWS-G2</strain>
    </source>
</reference>
<proteinExistence type="predicted"/>
<dbReference type="EC" id="5.3.1.30" evidence="2"/>
<dbReference type="Gene3D" id="2.60.120.10">
    <property type="entry name" value="Jelly Rolls"/>
    <property type="match status" value="2"/>
</dbReference>
<evidence type="ECO:0000313" key="3">
    <source>
        <dbReference type="Proteomes" id="UP000290365"/>
    </source>
</evidence>
<protein>
    <submittedName>
        <fullName evidence="2">5-deoxy-glucuronate isomerase</fullName>
        <ecNumber evidence="2">5.3.1.30</ecNumber>
    </submittedName>
</protein>
<dbReference type="AlphaFoldDB" id="A0A4P6JU34"/>
<dbReference type="Proteomes" id="UP000290365">
    <property type="component" value="Chromosome"/>
</dbReference>
<dbReference type="SUPFAM" id="SSF51182">
    <property type="entry name" value="RmlC-like cupins"/>
    <property type="match status" value="1"/>
</dbReference>
<keyword evidence="3" id="KW-1185">Reference proteome</keyword>